<dbReference type="KEGG" id="vg:26797807"/>
<accession>A0A0N9BAX4</accession>
<dbReference type="EMBL" id="KT339177">
    <property type="protein sequence ID" value="ALA06995.1"/>
    <property type="molecule type" value="Genomic_DNA"/>
</dbReference>
<proteinExistence type="predicted"/>
<reference evidence="1 2" key="1">
    <citation type="journal article" date="2015" name="Appl. Environ. Microbiol.">
        <title>A virulent phage infecting Lactococcus garvieae, with homology to Lactococcus lactis phages.</title>
        <authorList>
            <person name="Eraclio G."/>
            <person name="Tremblay D.M."/>
            <person name="Lacelle-Cote A."/>
            <person name="Labrie S.J."/>
            <person name="Fortina M.G."/>
            <person name="Moineau S."/>
        </authorList>
    </citation>
    <scope>NUCLEOTIDE SEQUENCE [LARGE SCALE GENOMIC DNA]</scope>
</reference>
<dbReference type="GeneID" id="26797807"/>
<dbReference type="Proteomes" id="UP000204630">
    <property type="component" value="Segment"/>
</dbReference>
<evidence type="ECO:0000313" key="1">
    <source>
        <dbReference type="EMBL" id="ALA06995.1"/>
    </source>
</evidence>
<keyword evidence="2" id="KW-1185">Reference proteome</keyword>
<dbReference type="RefSeq" id="YP_009226669.1">
    <property type="nucleotide sequence ID" value="NC_029118.1"/>
</dbReference>
<sequence length="98" mass="11444">MATLSQRQKLEAELYDRALTKTIKITKKKYKYEKTEGGRQRVLDSEDITEKVIQGDRAILMALAKKENLIKDWGDEAKKQKYQQEVEADNFSGLKEFM</sequence>
<organism evidence="1 2">
    <name type="scientific">Lactococcus phage GE1</name>
    <dbReference type="NCBI Taxonomy" id="1698369"/>
    <lineage>
        <taxon>Viruses</taxon>
        <taxon>Duplodnaviria</taxon>
        <taxon>Heunggongvirae</taxon>
        <taxon>Uroviricota</taxon>
        <taxon>Caudoviricetes</taxon>
        <taxon>Chertseyvirus</taxon>
        <taxon>Chertseyvirus GE1</taxon>
    </lineage>
</organism>
<protein>
    <submittedName>
        <fullName evidence="1">Uncharacterized protein</fullName>
    </submittedName>
</protein>
<evidence type="ECO:0000313" key="2">
    <source>
        <dbReference type="Proteomes" id="UP000204630"/>
    </source>
</evidence>
<name>A0A0N9BAX4_9CAUD</name>